<evidence type="ECO:0000313" key="1">
    <source>
        <dbReference type="EMBL" id="RNM17748.1"/>
    </source>
</evidence>
<dbReference type="Proteomes" id="UP000279994">
    <property type="component" value="Unassembled WGS sequence"/>
</dbReference>
<gene>
    <name evidence="1" type="ORF">EFL26_00300</name>
</gene>
<sequence>MIRRVNPRVAVVAVLAVASVVTGLLLPSRHGSANPSTADVIAADPPPTLFPVADTARIDRIVARQRPPAAARIQAWVASHGTRPDDRAFVQWVEAGFPPPPANLADQMPQVVALDRQRTSAGVHAATWLETHGKKDVWKLYAHDQREWLTPSAAKSLKADEKALLSMAKNLADTLGTRFGSSAPYVRQPSLRTDHKVTPGQKCPCSYPSRHAAAGAASETLLGGLQPRLDAQYRYLEDEIDYSRVYMAGHFPGDIAGGALLGDLIGDYFLVTREGVDPASLT</sequence>
<evidence type="ECO:0000313" key="2">
    <source>
        <dbReference type="Proteomes" id="UP000279994"/>
    </source>
</evidence>
<reference evidence="1 2" key="1">
    <citation type="submission" date="2018-11" db="EMBL/GenBank/DDBJ databases">
        <authorList>
            <person name="Li F."/>
        </authorList>
    </citation>
    <scope>NUCLEOTIDE SEQUENCE [LARGE SCALE GENOMIC DNA]</scope>
    <source>
        <strain evidence="1 2">Gsoil 818</strain>
    </source>
</reference>
<dbReference type="Gene3D" id="1.20.144.10">
    <property type="entry name" value="Phosphatidic acid phosphatase type 2/haloperoxidase"/>
    <property type="match status" value="1"/>
</dbReference>
<dbReference type="SUPFAM" id="SSF48317">
    <property type="entry name" value="Acid phosphatase/Vanadium-dependent haloperoxidase"/>
    <property type="match status" value="2"/>
</dbReference>
<organism evidence="1 2">
    <name type="scientific">Nocardioides pocheonensis</name>
    <dbReference type="NCBI Taxonomy" id="661485"/>
    <lineage>
        <taxon>Bacteria</taxon>
        <taxon>Bacillati</taxon>
        <taxon>Actinomycetota</taxon>
        <taxon>Actinomycetes</taxon>
        <taxon>Propionibacteriales</taxon>
        <taxon>Nocardioidaceae</taxon>
        <taxon>Nocardioides</taxon>
    </lineage>
</organism>
<dbReference type="EMBL" id="RJSF01000002">
    <property type="protein sequence ID" value="RNM17748.1"/>
    <property type="molecule type" value="Genomic_DNA"/>
</dbReference>
<dbReference type="OrthoDB" id="3820363at2"/>
<proteinExistence type="predicted"/>
<dbReference type="RefSeq" id="WP_123220886.1">
    <property type="nucleotide sequence ID" value="NZ_RJSF01000002.1"/>
</dbReference>
<comment type="caution">
    <text evidence="1">The sequence shown here is derived from an EMBL/GenBank/DDBJ whole genome shotgun (WGS) entry which is preliminary data.</text>
</comment>
<accession>A0A3N0H078</accession>
<keyword evidence="2" id="KW-1185">Reference proteome</keyword>
<name>A0A3N0H078_9ACTN</name>
<dbReference type="CDD" id="cd01610">
    <property type="entry name" value="PAP2_like"/>
    <property type="match status" value="1"/>
</dbReference>
<dbReference type="AlphaFoldDB" id="A0A3N0H078"/>
<protein>
    <submittedName>
        <fullName evidence="1">Phosphatase PAP2 family protein</fullName>
    </submittedName>
</protein>
<dbReference type="InterPro" id="IPR036938">
    <property type="entry name" value="PAP2/HPO_sf"/>
</dbReference>